<evidence type="ECO:0000313" key="10">
    <source>
        <dbReference type="EMBL" id="NWF45972.1"/>
    </source>
</evidence>
<dbReference type="Pfam" id="PF23368">
    <property type="entry name" value="DUF7092"/>
    <property type="match status" value="1"/>
</dbReference>
<dbReference type="InterPro" id="IPR001915">
    <property type="entry name" value="Peptidase_M48"/>
</dbReference>
<evidence type="ECO:0000313" key="11">
    <source>
        <dbReference type="Proteomes" id="UP000545507"/>
    </source>
</evidence>
<gene>
    <name evidence="10" type="ORF">F3K02_12025</name>
</gene>
<dbReference type="GO" id="GO:0016020">
    <property type="term" value="C:membrane"/>
    <property type="evidence" value="ECO:0007669"/>
    <property type="project" value="TreeGrafter"/>
</dbReference>
<keyword evidence="2" id="KW-0479">Metal-binding</keyword>
<evidence type="ECO:0000256" key="5">
    <source>
        <dbReference type="ARBA" id="ARBA00023049"/>
    </source>
</evidence>
<dbReference type="EMBL" id="VYGV01000007">
    <property type="protein sequence ID" value="NWF45972.1"/>
    <property type="molecule type" value="Genomic_DNA"/>
</dbReference>
<dbReference type="InterPro" id="IPR055518">
    <property type="entry name" value="DUF7092"/>
</dbReference>
<dbReference type="GO" id="GO:0051603">
    <property type="term" value="P:proteolysis involved in protein catabolic process"/>
    <property type="evidence" value="ECO:0007669"/>
    <property type="project" value="TreeGrafter"/>
</dbReference>
<keyword evidence="7" id="KW-0812">Transmembrane</keyword>
<keyword evidence="4 6" id="KW-0862">Zinc</keyword>
<protein>
    <submittedName>
        <fullName evidence="10">M48 family metallopeptidase</fullName>
    </submittedName>
</protein>
<feature type="domain" description="Peptidase M48" evidence="8">
    <location>
        <begin position="163"/>
        <end position="356"/>
    </location>
</feature>
<dbReference type="Gene3D" id="3.30.2010.10">
    <property type="entry name" value="Metalloproteases ('zincins'), catalytic domain"/>
    <property type="match status" value="1"/>
</dbReference>
<accession>A0A7Y8KXW0</accession>
<comment type="similarity">
    <text evidence="6">Belongs to the peptidase M48 family.</text>
</comment>
<dbReference type="InterPro" id="IPR051156">
    <property type="entry name" value="Mito/Outer_Membr_Metalloprot"/>
</dbReference>
<name>A0A7Y8KXW0_9BURK</name>
<dbReference type="GO" id="GO:0004222">
    <property type="term" value="F:metalloendopeptidase activity"/>
    <property type="evidence" value="ECO:0007669"/>
    <property type="project" value="InterPro"/>
</dbReference>
<organism evidence="10 11">
    <name type="scientific">Hydrogenophaga aromaticivorans</name>
    <dbReference type="NCBI Taxonomy" id="2610898"/>
    <lineage>
        <taxon>Bacteria</taxon>
        <taxon>Pseudomonadati</taxon>
        <taxon>Pseudomonadota</taxon>
        <taxon>Betaproteobacteria</taxon>
        <taxon>Burkholderiales</taxon>
        <taxon>Comamonadaceae</taxon>
        <taxon>Hydrogenophaga</taxon>
    </lineage>
</organism>
<dbReference type="Pfam" id="PF01435">
    <property type="entry name" value="Peptidase_M48"/>
    <property type="match status" value="1"/>
</dbReference>
<feature type="transmembrane region" description="Helical" evidence="7">
    <location>
        <begin position="105"/>
        <end position="126"/>
    </location>
</feature>
<keyword evidence="7" id="KW-0472">Membrane</keyword>
<evidence type="ECO:0000256" key="7">
    <source>
        <dbReference type="SAM" id="Phobius"/>
    </source>
</evidence>
<dbReference type="CDD" id="cd07332">
    <property type="entry name" value="M48C_Oma1_like"/>
    <property type="match status" value="1"/>
</dbReference>
<dbReference type="PANTHER" id="PTHR22726">
    <property type="entry name" value="METALLOENDOPEPTIDASE OMA1"/>
    <property type="match status" value="1"/>
</dbReference>
<dbReference type="AlphaFoldDB" id="A0A7Y8KXW0"/>
<evidence type="ECO:0000259" key="8">
    <source>
        <dbReference type="Pfam" id="PF01435"/>
    </source>
</evidence>
<dbReference type="GO" id="GO:0046872">
    <property type="term" value="F:metal ion binding"/>
    <property type="evidence" value="ECO:0007669"/>
    <property type="project" value="UniProtKB-KW"/>
</dbReference>
<proteinExistence type="inferred from homology"/>
<evidence type="ECO:0000256" key="2">
    <source>
        <dbReference type="ARBA" id="ARBA00022723"/>
    </source>
</evidence>
<evidence type="ECO:0000256" key="4">
    <source>
        <dbReference type="ARBA" id="ARBA00022833"/>
    </source>
</evidence>
<evidence type="ECO:0000256" key="1">
    <source>
        <dbReference type="ARBA" id="ARBA00022670"/>
    </source>
</evidence>
<keyword evidence="7" id="KW-1133">Transmembrane helix</keyword>
<reference evidence="10 11" key="1">
    <citation type="submission" date="2019-09" db="EMBL/GenBank/DDBJ databases">
        <title>Hydrogenophaga aromatica sp. nov., isolated from a para-xylene-degrading enrichment culture.</title>
        <authorList>
            <person name="Tancsics A."/>
            <person name="Banerjee S."/>
        </authorList>
    </citation>
    <scope>NUCLEOTIDE SEQUENCE [LARGE SCALE GENOMIC DNA]</scope>
    <source>
        <strain evidence="10 11">D2P1</strain>
    </source>
</reference>
<dbReference type="Proteomes" id="UP000545507">
    <property type="component" value="Unassembled WGS sequence"/>
</dbReference>
<keyword evidence="5 6" id="KW-0482">Metalloprotease</keyword>
<keyword evidence="1 6" id="KW-0645">Protease</keyword>
<sequence length="361" mass="39236">MAPDEPAVIRTQWFDGRSPRGRSVSLRVQGDELLLRTHDGLVEHRYPLGGVRWPERRSHGQRQTELPDGGLIQHANATEWDAWFQASGLREGAVVGWMQSWRATLAAMAGTVVFLAAAWVWGVPWLSVTLAGLVPQSLENQIGEQSLAQLDRLFLKPSQLPAAQQEALRQRFARVVEQAHPEGDAPAWQLGFHQSEILGANAFALPGGSMVMTDDLVKLLDDQPDALVGVLAHELGHVQHHHGLDLMVRASLVSALVGVVLGDASGFLATVPATLATQSYSRDAEREADAHAAQMLHASGIDPAVMAIFFERMLAEEGAVQPADEQGEHEGSGVSLPIAIASHPDHGERIRFFREWQAPGP</sequence>
<dbReference type="PANTHER" id="PTHR22726:SF1">
    <property type="entry name" value="METALLOENDOPEPTIDASE OMA1, MITOCHONDRIAL"/>
    <property type="match status" value="1"/>
</dbReference>
<evidence type="ECO:0000256" key="3">
    <source>
        <dbReference type="ARBA" id="ARBA00022801"/>
    </source>
</evidence>
<evidence type="ECO:0000256" key="6">
    <source>
        <dbReference type="RuleBase" id="RU003983"/>
    </source>
</evidence>
<comment type="caution">
    <text evidence="10">The sequence shown here is derived from an EMBL/GenBank/DDBJ whole genome shotgun (WGS) entry which is preliminary data.</text>
</comment>
<keyword evidence="11" id="KW-1185">Reference proteome</keyword>
<keyword evidence="3 6" id="KW-0378">Hydrolase</keyword>
<feature type="domain" description="DUF7092" evidence="9">
    <location>
        <begin position="9"/>
        <end position="86"/>
    </location>
</feature>
<comment type="cofactor">
    <cofactor evidence="6">
        <name>Zn(2+)</name>
        <dbReference type="ChEBI" id="CHEBI:29105"/>
    </cofactor>
    <text evidence="6">Binds 1 zinc ion per subunit.</text>
</comment>
<evidence type="ECO:0000259" key="9">
    <source>
        <dbReference type="Pfam" id="PF23368"/>
    </source>
</evidence>